<dbReference type="Proteomes" id="UP000324832">
    <property type="component" value="Unassembled WGS sequence"/>
</dbReference>
<evidence type="ECO:0000313" key="2">
    <source>
        <dbReference type="Proteomes" id="UP000324832"/>
    </source>
</evidence>
<keyword evidence="2" id="KW-1185">Reference proteome</keyword>
<reference evidence="1 2" key="1">
    <citation type="submission" date="2017-07" db="EMBL/GenBank/DDBJ databases">
        <authorList>
            <person name="Talla V."/>
            <person name="Backstrom N."/>
        </authorList>
    </citation>
    <scope>NUCLEOTIDE SEQUENCE [LARGE SCALE GENOMIC DNA]</scope>
</reference>
<accession>A0A5E4PZ31</accession>
<dbReference type="EMBL" id="FZQP02001015">
    <property type="protein sequence ID" value="VVC91285.1"/>
    <property type="molecule type" value="Genomic_DNA"/>
</dbReference>
<gene>
    <name evidence="1" type="ORF">LSINAPIS_LOCUS3991</name>
</gene>
<protein>
    <submittedName>
        <fullName evidence="1">Uncharacterized protein</fullName>
    </submittedName>
</protein>
<dbReference type="AlphaFoldDB" id="A0A5E4PZ31"/>
<organism evidence="1 2">
    <name type="scientific">Leptidea sinapis</name>
    <dbReference type="NCBI Taxonomy" id="189913"/>
    <lineage>
        <taxon>Eukaryota</taxon>
        <taxon>Metazoa</taxon>
        <taxon>Ecdysozoa</taxon>
        <taxon>Arthropoda</taxon>
        <taxon>Hexapoda</taxon>
        <taxon>Insecta</taxon>
        <taxon>Pterygota</taxon>
        <taxon>Neoptera</taxon>
        <taxon>Endopterygota</taxon>
        <taxon>Lepidoptera</taxon>
        <taxon>Glossata</taxon>
        <taxon>Ditrysia</taxon>
        <taxon>Papilionoidea</taxon>
        <taxon>Pieridae</taxon>
        <taxon>Dismorphiinae</taxon>
        <taxon>Leptidea</taxon>
    </lineage>
</organism>
<proteinExistence type="predicted"/>
<sequence>MSGNEDLEGDASAQLCRSTDCSDTVEEQRDCESEESKVAEEGMMILIQSKSVITTSKGILILSHKNR</sequence>
<name>A0A5E4PZ31_9NEOP</name>
<evidence type="ECO:0000313" key="1">
    <source>
        <dbReference type="EMBL" id="VVC91285.1"/>
    </source>
</evidence>